<feature type="domain" description="PB1" evidence="2">
    <location>
        <begin position="78"/>
        <end position="171"/>
    </location>
</feature>
<dbReference type="AlphaFoldDB" id="A0A445D1Z0"/>
<keyword evidence="4" id="KW-1185">Reference proteome</keyword>
<dbReference type="EMBL" id="SDMP01000005">
    <property type="protein sequence ID" value="RYR57203.1"/>
    <property type="molecule type" value="Genomic_DNA"/>
</dbReference>
<dbReference type="SUPFAM" id="SSF54277">
    <property type="entry name" value="CAD &amp; PB1 domains"/>
    <property type="match status" value="1"/>
</dbReference>
<dbReference type="OrthoDB" id="774308at2759"/>
<dbReference type="Proteomes" id="UP000289738">
    <property type="component" value="Chromosome A05"/>
</dbReference>
<dbReference type="SMART" id="SM00666">
    <property type="entry name" value="PB1"/>
    <property type="match status" value="1"/>
</dbReference>
<protein>
    <recommendedName>
        <fullName evidence="2">PB1 domain-containing protein</fullName>
    </recommendedName>
</protein>
<dbReference type="STRING" id="3818.A0A445D1Z0"/>
<organism evidence="3 4">
    <name type="scientific">Arachis hypogaea</name>
    <name type="common">Peanut</name>
    <dbReference type="NCBI Taxonomy" id="3818"/>
    <lineage>
        <taxon>Eukaryota</taxon>
        <taxon>Viridiplantae</taxon>
        <taxon>Streptophyta</taxon>
        <taxon>Embryophyta</taxon>
        <taxon>Tracheophyta</taxon>
        <taxon>Spermatophyta</taxon>
        <taxon>Magnoliopsida</taxon>
        <taxon>eudicotyledons</taxon>
        <taxon>Gunneridae</taxon>
        <taxon>Pentapetalae</taxon>
        <taxon>rosids</taxon>
        <taxon>fabids</taxon>
        <taxon>Fabales</taxon>
        <taxon>Fabaceae</taxon>
        <taxon>Papilionoideae</taxon>
        <taxon>50 kb inversion clade</taxon>
        <taxon>dalbergioids sensu lato</taxon>
        <taxon>Dalbergieae</taxon>
        <taxon>Pterocarpus clade</taxon>
        <taxon>Arachis</taxon>
    </lineage>
</organism>
<evidence type="ECO:0000313" key="3">
    <source>
        <dbReference type="EMBL" id="RYR57203.1"/>
    </source>
</evidence>
<dbReference type="InterPro" id="IPR053198">
    <property type="entry name" value="Gynoecium_Dev_Regulator"/>
</dbReference>
<name>A0A445D1Z0_ARAHY</name>
<feature type="compositionally biased region" description="Low complexity" evidence="1">
    <location>
        <begin position="406"/>
        <end position="420"/>
    </location>
</feature>
<feature type="region of interest" description="Disordered" evidence="1">
    <location>
        <begin position="400"/>
        <end position="420"/>
    </location>
</feature>
<dbReference type="Gramene" id="arahy.Tifrunner.gnm2.ann2.Ah05g357900.1">
    <property type="protein sequence ID" value="arahy.Tifrunner.gnm2.ann2.Ah05g357900.1-CDS"/>
    <property type="gene ID" value="arahy.Tifrunner.gnm2.ann2.Ah05g357900"/>
</dbReference>
<evidence type="ECO:0000259" key="2">
    <source>
        <dbReference type="SMART" id="SM00666"/>
    </source>
</evidence>
<proteinExistence type="predicted"/>
<dbReference type="PANTHER" id="PTHR31066:SF68">
    <property type="entry name" value="SERINE_THREONINE-PROTEIN KINASE YAKA-RELATED"/>
    <property type="match status" value="1"/>
</dbReference>
<dbReference type="PANTHER" id="PTHR31066">
    <property type="entry name" value="OS05G0427100 PROTEIN-RELATED"/>
    <property type="match status" value="1"/>
</dbReference>
<accession>A0A445D1Z0</accession>
<dbReference type="Pfam" id="PF00564">
    <property type="entry name" value="PB1"/>
    <property type="match status" value="1"/>
</dbReference>
<gene>
    <name evidence="3" type="ORF">Ahy_A05g022942</name>
</gene>
<evidence type="ECO:0000256" key="1">
    <source>
        <dbReference type="SAM" id="MobiDB-lite"/>
    </source>
</evidence>
<dbReference type="Gene3D" id="3.10.20.90">
    <property type="entry name" value="Phosphatidylinositol 3-kinase Catalytic Subunit, Chain A, domain 1"/>
    <property type="match status" value="1"/>
</dbReference>
<dbReference type="CDD" id="cd06410">
    <property type="entry name" value="PB1_UP2"/>
    <property type="match status" value="1"/>
</dbReference>
<sequence length="717" mass="76580">MDPPPTQPPAMPPHPSTMAPTTVMAATATSIQTNNPDSVESSPRCRIGETWNDELIVPVPGAKLRLMCSYGGHIMPRPHDKSLSYIGGDTRIVVVDRNSTLKDLCLRLSRTLLNGRPFTLKYQLPNEDLDNLISVTTDEDLDNMIEEYDRVAAASASTLKPSPSRLRVFLFFSKPETTVSMGSLLDDAKSETWFVDALNNSGMLTRGVSDSAAGETIVNLDGVGPAVSASGSSNNLEAQAAAVAESLALTDNITGNNNNNSNKVKNLQDVAAVNSLPGSPSSASSPSMANLPPIRVRVDDNGASRLQQEQRVGVMEEQLAQMTIGASGVRRDEGFVVVPSTVAMPAAVPATMSLAAAAMVTSNSSDIMNRLIISEDERSDPGVPLGFGKPPLPLQLVQPRTGGGVSLPSPDSVASDSSSIASTNSFSKNVYYQEQVQPSHVDNKAPTISNAKIEIREQIQDPNYTLPPQLDQNQQLHQQFVQASSPYIHHPAAATNTVPVSSYYPVYAPPPPLPSQPTLHQHPIPQTQQQQQYQPVYVMPVGHTQQPYNVTLQHNIADPNMVASGRPLVPQSIAAPAVSTTAYKDGTLPIYPPRPNTQPQTTQAFIQIPSSHFQQQPQYVGLTQVQHHQPPPPPQHIAVAPSGSGGGGGANYGYEYGGGTVQDQAAYYTQQQQATTAPLTSQYQSMTPAAAAAALSDVSKQFPNESLQQPNRASQPV</sequence>
<dbReference type="InterPro" id="IPR000270">
    <property type="entry name" value="PB1_dom"/>
</dbReference>
<comment type="caution">
    <text evidence="3">The sequence shown here is derived from an EMBL/GenBank/DDBJ whole genome shotgun (WGS) entry which is preliminary data.</text>
</comment>
<evidence type="ECO:0000313" key="4">
    <source>
        <dbReference type="Proteomes" id="UP000289738"/>
    </source>
</evidence>
<reference evidence="3 4" key="1">
    <citation type="submission" date="2019-01" db="EMBL/GenBank/DDBJ databases">
        <title>Sequencing of cultivated peanut Arachis hypogaea provides insights into genome evolution and oil improvement.</title>
        <authorList>
            <person name="Chen X."/>
        </authorList>
    </citation>
    <scope>NUCLEOTIDE SEQUENCE [LARGE SCALE GENOMIC DNA]</scope>
    <source>
        <strain evidence="4">cv. Fuhuasheng</strain>
        <tissue evidence="3">Leaves</tissue>
    </source>
</reference>